<dbReference type="InterPro" id="IPR002498">
    <property type="entry name" value="PInositol-4-P-4/5-kinase_core"/>
</dbReference>
<feature type="region of interest" description="Disordered" evidence="2">
    <location>
        <begin position="188"/>
        <end position="229"/>
    </location>
</feature>
<name>A0ABD3NQY4_9STRA</name>
<organism evidence="4 5">
    <name type="scientific">Stephanodiscus triporus</name>
    <dbReference type="NCBI Taxonomy" id="2934178"/>
    <lineage>
        <taxon>Eukaryota</taxon>
        <taxon>Sar</taxon>
        <taxon>Stramenopiles</taxon>
        <taxon>Ochrophyta</taxon>
        <taxon>Bacillariophyta</taxon>
        <taxon>Coscinodiscophyceae</taxon>
        <taxon>Thalassiosirophycidae</taxon>
        <taxon>Stephanodiscales</taxon>
        <taxon>Stephanodiscaceae</taxon>
        <taxon>Stephanodiscus</taxon>
    </lineage>
</organism>
<dbReference type="GO" id="GO:0046488">
    <property type="term" value="P:phosphatidylinositol metabolic process"/>
    <property type="evidence" value="ECO:0007669"/>
    <property type="project" value="UniProtKB-UniRule"/>
</dbReference>
<dbReference type="GO" id="GO:0016301">
    <property type="term" value="F:kinase activity"/>
    <property type="evidence" value="ECO:0007669"/>
    <property type="project" value="UniProtKB-UniRule"/>
</dbReference>
<dbReference type="SUPFAM" id="SSF56104">
    <property type="entry name" value="SAICAR synthase-like"/>
    <property type="match status" value="1"/>
</dbReference>
<dbReference type="Proteomes" id="UP001530315">
    <property type="component" value="Unassembled WGS sequence"/>
</dbReference>
<dbReference type="AlphaFoldDB" id="A0ABD3NQY4"/>
<protein>
    <recommendedName>
        <fullName evidence="3">PIPK domain-containing protein</fullName>
    </recommendedName>
</protein>
<evidence type="ECO:0000313" key="5">
    <source>
        <dbReference type="Proteomes" id="UP001530315"/>
    </source>
</evidence>
<dbReference type="InterPro" id="IPR023610">
    <property type="entry name" value="PInositol-4/5-P-5/4-kinase"/>
</dbReference>
<keyword evidence="1" id="KW-0067">ATP-binding</keyword>
<dbReference type="PROSITE" id="PS51455">
    <property type="entry name" value="PIPK"/>
    <property type="match status" value="1"/>
</dbReference>
<dbReference type="PANTHER" id="PTHR23086">
    <property type="entry name" value="PHOSPHATIDYLINOSITOL-4-PHOSPHATE 5-KINASE"/>
    <property type="match status" value="1"/>
</dbReference>
<reference evidence="4 5" key="1">
    <citation type="submission" date="2024-10" db="EMBL/GenBank/DDBJ databases">
        <title>Updated reference genomes for cyclostephanoid diatoms.</title>
        <authorList>
            <person name="Roberts W.R."/>
            <person name="Alverson A.J."/>
        </authorList>
    </citation>
    <scope>NUCLEOTIDE SEQUENCE [LARGE SCALE GENOMIC DNA]</scope>
    <source>
        <strain evidence="4 5">AJA276-08</strain>
    </source>
</reference>
<evidence type="ECO:0000259" key="3">
    <source>
        <dbReference type="PROSITE" id="PS51455"/>
    </source>
</evidence>
<feature type="compositionally biased region" description="Polar residues" evidence="2">
    <location>
        <begin position="71"/>
        <end position="80"/>
    </location>
</feature>
<feature type="region of interest" description="Disordered" evidence="2">
    <location>
        <begin position="23"/>
        <end position="120"/>
    </location>
</feature>
<dbReference type="Gene3D" id="3.30.800.10">
    <property type="entry name" value="Phosphatidylinositol Phosphate Kinase II Beta"/>
    <property type="match status" value="1"/>
</dbReference>
<dbReference type="Pfam" id="PF01504">
    <property type="entry name" value="PIP5K"/>
    <property type="match status" value="1"/>
</dbReference>
<dbReference type="Gene3D" id="3.30.810.10">
    <property type="entry name" value="2-Layer Sandwich"/>
    <property type="match status" value="1"/>
</dbReference>
<evidence type="ECO:0000256" key="2">
    <source>
        <dbReference type="SAM" id="MobiDB-lite"/>
    </source>
</evidence>
<dbReference type="PANTHER" id="PTHR23086:SF8">
    <property type="entry name" value="PHOSPHATIDYLINOSITOL 5-PHOSPHATE 4-KINASE, ISOFORM A"/>
    <property type="match status" value="1"/>
</dbReference>
<keyword evidence="5" id="KW-1185">Reference proteome</keyword>
<gene>
    <name evidence="4" type="ORF">ACHAW5_010805</name>
</gene>
<proteinExistence type="predicted"/>
<keyword evidence="1" id="KW-0547">Nucleotide-binding</keyword>
<evidence type="ECO:0000313" key="4">
    <source>
        <dbReference type="EMBL" id="KAL3777547.1"/>
    </source>
</evidence>
<sequence length="688" mass="76213">MPTEGVDGIMTLWRNEWTRDRAEWEERRKGLLATDMELRRSRTHDGRRRTSSPPPRGDPGGGPDLGLVRRNNSLPTNACQASRGSASSSAVGGTNRNYKYGRPPSLPRSDEPNPMVRRSSKMINKKHARYALCAGMMLGIRESVGGALGVEAELEISNWEGCERSWGEGCREGEDDDDEGGEVVLLDGLKSDVGGGGGGVGDDVSRPSSSPSSSPSRRRRYNDPPSSRDNAAVAAALTAECERVAKYKFPPHQFYLGSNTSSPLPHKYKFKVYAPLVFARIRSLFGVEKQTFLHSICGKFNFYEFASNARSGQFFFYSHDGRYMIKTLTFAESKFLREILPFYYRHLTRFPSTFLTHFYGMFRVCMPDANNQLLHFVIMRSVFHTKKKISRVWDLKGSTANRKSEPGDSVGKDLDMLEEGRKLRFADPGARGAFLEQLRRDATFLARLGIMDYSLLLGLHNCEEEREGDVGGGGGGVGDDATVESASSSILAVGDEPSRSNTPFRRGVLHRAKTAGYSHALELNDESEEPSRSNTPLRRGMLHRATTAGYTKRGYDVFEALESRGSASGDVADDDIRRAAKSPLSLNAIPELSRSSSDATARVPKSAITSRSDSGIEGYRVAIRDGTLAKTKEIYFCGIIDFLQYYNAKKMGETVIKKMSSSEDISCVDPETYGNRFFKFISSLIEKE</sequence>
<accession>A0ABD3NQY4</accession>
<keyword evidence="1" id="KW-0418">Kinase</keyword>
<feature type="compositionally biased region" description="Low complexity" evidence="2">
    <location>
        <begin position="206"/>
        <end position="215"/>
    </location>
</feature>
<dbReference type="InterPro" id="IPR027484">
    <property type="entry name" value="PInositol-4-P-5-kinase_N"/>
</dbReference>
<evidence type="ECO:0000256" key="1">
    <source>
        <dbReference type="PROSITE-ProRule" id="PRU00781"/>
    </source>
</evidence>
<feature type="compositionally biased region" description="Low complexity" evidence="2">
    <location>
        <begin position="81"/>
        <end position="93"/>
    </location>
</feature>
<dbReference type="GO" id="GO:0005524">
    <property type="term" value="F:ATP binding"/>
    <property type="evidence" value="ECO:0007669"/>
    <property type="project" value="UniProtKB-UniRule"/>
</dbReference>
<comment type="caution">
    <text evidence="4">The sequence shown here is derived from an EMBL/GenBank/DDBJ whole genome shotgun (WGS) entry which is preliminary data.</text>
</comment>
<dbReference type="EMBL" id="JALLAZ020001280">
    <property type="protein sequence ID" value="KAL3777547.1"/>
    <property type="molecule type" value="Genomic_DNA"/>
</dbReference>
<dbReference type="SMART" id="SM00330">
    <property type="entry name" value="PIPKc"/>
    <property type="match status" value="1"/>
</dbReference>
<dbReference type="InterPro" id="IPR027483">
    <property type="entry name" value="PInositol-4-P-4/5-kinase_C_sf"/>
</dbReference>
<dbReference type="CDD" id="cd00139">
    <property type="entry name" value="PIPKc"/>
    <property type="match status" value="1"/>
</dbReference>
<keyword evidence="1" id="KW-0808">Transferase</keyword>
<feature type="domain" description="PIPK" evidence="3">
    <location>
        <begin position="205"/>
        <end position="685"/>
    </location>
</feature>